<gene>
    <name evidence="10" type="ORF">UFOPK2656_00078</name>
    <name evidence="11" type="ORF">UFOPK3099_00714</name>
    <name evidence="12" type="ORF">UFOPK3267_00991</name>
    <name evidence="13" type="ORF">UFOPK3651_01928</name>
    <name evidence="14" type="ORF">UFOPK3931_01454</name>
    <name evidence="9" type="ORF">UFOPK4189_01682</name>
</gene>
<feature type="domain" description="Acyl-CoA dehydrogenase/oxidase C-terminal" evidence="6">
    <location>
        <begin position="212"/>
        <end position="382"/>
    </location>
</feature>
<dbReference type="InterPro" id="IPR052161">
    <property type="entry name" value="Mycobact_Acyl-CoA_DH"/>
</dbReference>
<keyword evidence="5" id="KW-0560">Oxidoreductase</keyword>
<evidence type="ECO:0000259" key="6">
    <source>
        <dbReference type="Pfam" id="PF00441"/>
    </source>
</evidence>
<dbReference type="EMBL" id="CAFAAV010000039">
    <property type="protein sequence ID" value="CAB4810627.1"/>
    <property type="molecule type" value="Genomic_DNA"/>
</dbReference>
<protein>
    <submittedName>
        <fullName evidence="10">Unannotated protein</fullName>
    </submittedName>
</protein>
<comment type="cofactor">
    <cofactor evidence="1">
        <name>FAD</name>
        <dbReference type="ChEBI" id="CHEBI:57692"/>
    </cofactor>
</comment>
<dbReference type="GO" id="GO:0005886">
    <property type="term" value="C:plasma membrane"/>
    <property type="evidence" value="ECO:0007669"/>
    <property type="project" value="TreeGrafter"/>
</dbReference>
<evidence type="ECO:0000256" key="4">
    <source>
        <dbReference type="ARBA" id="ARBA00022827"/>
    </source>
</evidence>
<proteinExistence type="inferred from homology"/>
<name>A0A6J6PRE7_9ZZZZ</name>
<evidence type="ECO:0000256" key="3">
    <source>
        <dbReference type="ARBA" id="ARBA00022630"/>
    </source>
</evidence>
<dbReference type="Pfam" id="PF02771">
    <property type="entry name" value="Acyl-CoA_dh_N"/>
    <property type="match status" value="1"/>
</dbReference>
<dbReference type="PANTHER" id="PTHR43292">
    <property type="entry name" value="ACYL-COA DEHYDROGENASE"/>
    <property type="match status" value="1"/>
</dbReference>
<dbReference type="InterPro" id="IPR009100">
    <property type="entry name" value="AcylCoA_DH/oxidase_NM_dom_sf"/>
</dbReference>
<dbReference type="SUPFAM" id="SSF47203">
    <property type="entry name" value="Acyl-CoA dehydrogenase C-terminal domain-like"/>
    <property type="match status" value="1"/>
</dbReference>
<dbReference type="InterPro" id="IPR037069">
    <property type="entry name" value="AcylCoA_DH/ox_N_sf"/>
</dbReference>
<evidence type="ECO:0000256" key="2">
    <source>
        <dbReference type="ARBA" id="ARBA00009347"/>
    </source>
</evidence>
<feature type="domain" description="Acyl-CoA oxidase/dehydrogenase middle" evidence="7">
    <location>
        <begin position="106"/>
        <end position="200"/>
    </location>
</feature>
<dbReference type="EMBL" id="CAFBMT010000010">
    <property type="protein sequence ID" value="CAB4937791.1"/>
    <property type="molecule type" value="Genomic_DNA"/>
</dbReference>
<dbReference type="Pfam" id="PF02770">
    <property type="entry name" value="Acyl-CoA_dh_M"/>
    <property type="match status" value="1"/>
</dbReference>
<organism evidence="10">
    <name type="scientific">freshwater metagenome</name>
    <dbReference type="NCBI Taxonomy" id="449393"/>
    <lineage>
        <taxon>unclassified sequences</taxon>
        <taxon>metagenomes</taxon>
        <taxon>ecological metagenomes</taxon>
    </lineage>
</organism>
<evidence type="ECO:0000256" key="5">
    <source>
        <dbReference type="ARBA" id="ARBA00023002"/>
    </source>
</evidence>
<feature type="domain" description="Acyl-CoA dehydrogenase/oxidase N-terminal" evidence="8">
    <location>
        <begin position="21"/>
        <end position="102"/>
    </location>
</feature>
<accession>A0A6J6PRE7</accession>
<dbReference type="InterPro" id="IPR046373">
    <property type="entry name" value="Acyl-CoA_Oxase/DH_mid-dom_sf"/>
</dbReference>
<comment type="similarity">
    <text evidence="2">Belongs to the acyl-CoA dehydrogenase family.</text>
</comment>
<evidence type="ECO:0000313" key="13">
    <source>
        <dbReference type="EMBL" id="CAB4937791.1"/>
    </source>
</evidence>
<dbReference type="InterPro" id="IPR009075">
    <property type="entry name" value="AcylCo_DH/oxidase_C"/>
</dbReference>
<dbReference type="FunFam" id="2.40.110.10:FF:000011">
    <property type="entry name" value="Acyl-CoA dehydrogenase FadE34"/>
    <property type="match status" value="1"/>
</dbReference>
<dbReference type="EMBL" id="CAESGF010000008">
    <property type="protein sequence ID" value="CAB4363912.1"/>
    <property type="molecule type" value="Genomic_DNA"/>
</dbReference>
<keyword evidence="3" id="KW-0285">Flavoprotein</keyword>
<dbReference type="Gene3D" id="2.40.110.10">
    <property type="entry name" value="Butyryl-CoA Dehydrogenase, subunit A, domain 2"/>
    <property type="match status" value="1"/>
</dbReference>
<dbReference type="AlphaFoldDB" id="A0A6J6PRE7"/>
<dbReference type="InterPro" id="IPR013786">
    <property type="entry name" value="AcylCoA_DH/ox_N"/>
</dbReference>
<dbReference type="EMBL" id="CAFBOL010000034">
    <property type="protein sequence ID" value="CAB4990775.1"/>
    <property type="molecule type" value="Genomic_DNA"/>
</dbReference>
<evidence type="ECO:0000259" key="8">
    <source>
        <dbReference type="Pfam" id="PF02771"/>
    </source>
</evidence>
<evidence type="ECO:0000313" key="9">
    <source>
        <dbReference type="EMBL" id="CAB4363912.1"/>
    </source>
</evidence>
<dbReference type="GO" id="GO:0050660">
    <property type="term" value="F:flavin adenine dinucleotide binding"/>
    <property type="evidence" value="ECO:0007669"/>
    <property type="project" value="InterPro"/>
</dbReference>
<dbReference type="EMBL" id="CAFBIY010000042">
    <property type="protein sequence ID" value="CAB4849741.1"/>
    <property type="molecule type" value="Genomic_DNA"/>
</dbReference>
<evidence type="ECO:0000313" key="12">
    <source>
        <dbReference type="EMBL" id="CAB4849741.1"/>
    </source>
</evidence>
<dbReference type="InterPro" id="IPR006091">
    <property type="entry name" value="Acyl-CoA_Oxase/DH_mid-dom"/>
</dbReference>
<evidence type="ECO:0000256" key="1">
    <source>
        <dbReference type="ARBA" id="ARBA00001974"/>
    </source>
</evidence>
<dbReference type="EMBL" id="CAEZYF010000001">
    <property type="protein sequence ID" value="CAB4701347.1"/>
    <property type="molecule type" value="Genomic_DNA"/>
</dbReference>
<keyword evidence="4" id="KW-0274">FAD</keyword>
<sequence>MDFQLPAEDDPRRLAVRTWLHEHPAPTGRQLAEAGYVAPHWPAPWGVGADPVHQLIIDDELRRAKVRRPTNPIGIGWAGPTIAYAGTEEQKLRYLLPLLSGEEFWCQLFSEPEAGSDLAALGTRAERDGDEWIINGQKIWTSGAQFAKFGILIARTDPIAPKQKGISYFICPMDLPGMEIRPITEMTGGQTFNEVFFTDVRLPVANLVGEVNDGWRLAKVTLGNERVSLSTGGVLWGMGPTGLDLVDLIRSTGPVTDPHLRQRIAAVYTEHVILDLIRLRTLSARVQGRQPGPEASIRKLLADEHGQHVMALARDCVGANAMLRRVDSDSATSGSFSGLGQGPTLGGLLDAGWYDGFMFAPALTIGGGTWAVQRNIIGERVLGLPAEPDAAAGRPWAETRGHISG</sequence>
<dbReference type="Gene3D" id="1.20.140.10">
    <property type="entry name" value="Butyryl-CoA Dehydrogenase, subunit A, domain 3"/>
    <property type="match status" value="1"/>
</dbReference>
<dbReference type="GO" id="GO:0016627">
    <property type="term" value="F:oxidoreductase activity, acting on the CH-CH group of donors"/>
    <property type="evidence" value="ECO:0007669"/>
    <property type="project" value="InterPro"/>
</dbReference>
<evidence type="ECO:0000313" key="11">
    <source>
        <dbReference type="EMBL" id="CAB4810627.1"/>
    </source>
</evidence>
<dbReference type="Gene3D" id="1.10.540.10">
    <property type="entry name" value="Acyl-CoA dehydrogenase/oxidase, N-terminal domain"/>
    <property type="match status" value="1"/>
</dbReference>
<evidence type="ECO:0000259" key="7">
    <source>
        <dbReference type="Pfam" id="PF02770"/>
    </source>
</evidence>
<dbReference type="SUPFAM" id="SSF56645">
    <property type="entry name" value="Acyl-CoA dehydrogenase NM domain-like"/>
    <property type="match status" value="1"/>
</dbReference>
<dbReference type="PANTHER" id="PTHR43292:SF4">
    <property type="entry name" value="ACYL-COA DEHYDROGENASE FADE34"/>
    <property type="match status" value="1"/>
</dbReference>
<evidence type="ECO:0000313" key="14">
    <source>
        <dbReference type="EMBL" id="CAB4990775.1"/>
    </source>
</evidence>
<dbReference type="Pfam" id="PF00441">
    <property type="entry name" value="Acyl-CoA_dh_1"/>
    <property type="match status" value="1"/>
</dbReference>
<reference evidence="10" key="1">
    <citation type="submission" date="2020-05" db="EMBL/GenBank/DDBJ databases">
        <authorList>
            <person name="Chiriac C."/>
            <person name="Salcher M."/>
            <person name="Ghai R."/>
            <person name="Kavagutti S V."/>
        </authorList>
    </citation>
    <scope>NUCLEOTIDE SEQUENCE</scope>
</reference>
<evidence type="ECO:0000313" key="10">
    <source>
        <dbReference type="EMBL" id="CAB4701347.1"/>
    </source>
</evidence>
<dbReference type="InterPro" id="IPR036250">
    <property type="entry name" value="AcylCo_DH-like_C"/>
</dbReference>